<comment type="caution">
    <text evidence="13">The sequence shown here is derived from an EMBL/GenBank/DDBJ whole genome shotgun (WGS) entry which is preliminary data.</text>
</comment>
<dbReference type="NCBIfam" id="TIGR00159">
    <property type="entry name" value="diadenylate cyclase CdaA"/>
    <property type="match status" value="1"/>
</dbReference>
<dbReference type="AlphaFoldDB" id="A0A4R7Z8S2"/>
<evidence type="ECO:0000256" key="11">
    <source>
        <dbReference type="SAM" id="MobiDB-lite"/>
    </source>
</evidence>
<comment type="function">
    <text evidence="10">Catalyzes the condensation of 2 ATP molecules into cyclic di-AMP (c-di-AMP), a second messenger used to regulate differing processes in different bacteria.</text>
</comment>
<feature type="compositionally biased region" description="Basic residues" evidence="11">
    <location>
        <begin position="286"/>
        <end position="295"/>
    </location>
</feature>
<dbReference type="OrthoDB" id="9807385at2"/>
<dbReference type="InterPro" id="IPR045585">
    <property type="entry name" value="CdaA_N"/>
</dbReference>
<dbReference type="EMBL" id="SODD01000048">
    <property type="protein sequence ID" value="TDW13130.1"/>
    <property type="molecule type" value="Genomic_DNA"/>
</dbReference>
<dbReference type="InterPro" id="IPR036888">
    <property type="entry name" value="DNA_integrity_DisA_N_sf"/>
</dbReference>
<gene>
    <name evidence="10" type="primary">dacA</name>
    <name evidence="13" type="ORF">EDD63_1485</name>
</gene>
<sequence>MLNYLTLSNLIAVLKIVLDVGVVSIIIYYCLKIVKNNSRTIQLVKGILFVLLINWIAQTLGLRTIAFITTQVLNWGVLVIFIIFQPEVRSLLEKLGKTTFTSISSLNQSEKERLIDELVRSTNDLANSKTGALICLEQTNSLDDYIATGTALDADVSDELLGTIFWEGTPLHDGAVIIRGNRIACASAFFPPTTREFPRQYGARHRAAVGISEVTDSITIVVSEETGNVSIAKEGVLTQVNAVNLRATLVRALQASDPVVSTTTSETQQAPASPTQDVPIKEVKPLIKKRSRKKDAKIEAEAIVVQPSTPLKENTKEGKAKGGKTNAKK</sequence>
<dbReference type="FunFam" id="3.40.1700.10:FF:000002">
    <property type="entry name" value="Diadenylate cyclase"/>
    <property type="match status" value="1"/>
</dbReference>
<keyword evidence="14" id="KW-1185">Reference proteome</keyword>
<evidence type="ECO:0000259" key="12">
    <source>
        <dbReference type="PROSITE" id="PS51794"/>
    </source>
</evidence>
<dbReference type="PROSITE" id="PS51794">
    <property type="entry name" value="DAC"/>
    <property type="match status" value="1"/>
</dbReference>
<evidence type="ECO:0000256" key="7">
    <source>
        <dbReference type="ARBA" id="ARBA00022840"/>
    </source>
</evidence>
<dbReference type="SUPFAM" id="SSF143597">
    <property type="entry name" value="YojJ-like"/>
    <property type="match status" value="1"/>
</dbReference>
<name>A0A4R7Z8S2_9FIRM</name>
<dbReference type="HAMAP" id="MF_01499">
    <property type="entry name" value="DacA"/>
    <property type="match status" value="1"/>
</dbReference>
<evidence type="ECO:0000256" key="6">
    <source>
        <dbReference type="ARBA" id="ARBA00022741"/>
    </source>
</evidence>
<dbReference type="PANTHER" id="PTHR34185">
    <property type="entry name" value="DIADENYLATE CYCLASE"/>
    <property type="match status" value="1"/>
</dbReference>
<keyword evidence="8 10" id="KW-1133">Transmembrane helix</keyword>
<dbReference type="InterPro" id="IPR050338">
    <property type="entry name" value="DisA"/>
</dbReference>
<feature type="domain" description="DAC" evidence="12">
    <location>
        <begin position="85"/>
        <end position="244"/>
    </location>
</feature>
<feature type="transmembrane region" description="Helical" evidence="10">
    <location>
        <begin position="66"/>
        <end position="84"/>
    </location>
</feature>
<reference evidence="13 14" key="1">
    <citation type="submission" date="2019-03" db="EMBL/GenBank/DDBJ databases">
        <title>Genomic Encyclopedia of Type Strains, Phase IV (KMG-IV): sequencing the most valuable type-strain genomes for metagenomic binning, comparative biology and taxonomic classification.</title>
        <authorList>
            <person name="Goeker M."/>
        </authorList>
    </citation>
    <scope>NUCLEOTIDE SEQUENCE [LARGE SCALE GENOMIC DNA]</scope>
    <source>
        <strain evidence="13 14">DSM 28867</strain>
    </source>
</reference>
<dbReference type="PANTHER" id="PTHR34185:SF1">
    <property type="entry name" value="DIADENYLATE CYCLASE"/>
    <property type="match status" value="1"/>
</dbReference>
<comment type="catalytic activity">
    <reaction evidence="1 10">
        <text>2 ATP = 3',3'-c-di-AMP + 2 diphosphate</text>
        <dbReference type="Rhea" id="RHEA:35655"/>
        <dbReference type="ChEBI" id="CHEBI:30616"/>
        <dbReference type="ChEBI" id="CHEBI:33019"/>
        <dbReference type="ChEBI" id="CHEBI:71500"/>
        <dbReference type="EC" id="2.7.7.85"/>
    </reaction>
</comment>
<evidence type="ECO:0000256" key="2">
    <source>
        <dbReference type="ARBA" id="ARBA00022475"/>
    </source>
</evidence>
<protein>
    <recommendedName>
        <fullName evidence="10">Diadenylate cyclase</fullName>
        <shortName evidence="10">DAC</shortName>
        <ecNumber evidence="10">2.7.7.85</ecNumber>
    </recommendedName>
    <alternativeName>
        <fullName evidence="10">Cyclic-di-AMP synthase</fullName>
        <shortName evidence="10">c-di-AMP synthase</shortName>
    </alternativeName>
</protein>
<dbReference type="GO" id="GO:0004016">
    <property type="term" value="F:adenylate cyclase activity"/>
    <property type="evidence" value="ECO:0007669"/>
    <property type="project" value="UniProtKB-UniRule"/>
</dbReference>
<evidence type="ECO:0000256" key="8">
    <source>
        <dbReference type="ARBA" id="ARBA00022989"/>
    </source>
</evidence>
<dbReference type="InterPro" id="IPR003390">
    <property type="entry name" value="DNA_integrity_scan_DisA_N"/>
</dbReference>
<evidence type="ECO:0000256" key="1">
    <source>
        <dbReference type="ARBA" id="ARBA00000877"/>
    </source>
</evidence>
<evidence type="ECO:0000256" key="5">
    <source>
        <dbReference type="ARBA" id="ARBA00022695"/>
    </source>
</evidence>
<dbReference type="RefSeq" id="WP_134171032.1">
    <property type="nucleotide sequence ID" value="NZ_SODD01000048.1"/>
</dbReference>
<comment type="caution">
    <text evidence="10">Lacks conserved residue(s) required for the propagation of feature annotation.</text>
</comment>
<feature type="region of interest" description="Disordered" evidence="11">
    <location>
        <begin position="260"/>
        <end position="329"/>
    </location>
</feature>
<dbReference type="Pfam" id="PF19293">
    <property type="entry name" value="CdaA_N"/>
    <property type="match status" value="1"/>
</dbReference>
<keyword evidence="9 10" id="KW-0472">Membrane</keyword>
<keyword evidence="4 10" id="KW-0812">Transmembrane</keyword>
<evidence type="ECO:0000256" key="3">
    <source>
        <dbReference type="ARBA" id="ARBA00022679"/>
    </source>
</evidence>
<evidence type="ECO:0000256" key="4">
    <source>
        <dbReference type="ARBA" id="ARBA00022692"/>
    </source>
</evidence>
<dbReference type="Proteomes" id="UP000294743">
    <property type="component" value="Unassembled WGS sequence"/>
</dbReference>
<dbReference type="GO" id="GO:0006171">
    <property type="term" value="P:cAMP biosynthetic process"/>
    <property type="evidence" value="ECO:0007669"/>
    <property type="project" value="InterPro"/>
</dbReference>
<keyword evidence="2 10" id="KW-1003">Cell membrane</keyword>
<dbReference type="GO" id="GO:0106408">
    <property type="term" value="F:diadenylate cyclase activity"/>
    <property type="evidence" value="ECO:0007669"/>
    <property type="project" value="UniProtKB-EC"/>
</dbReference>
<dbReference type="EC" id="2.7.7.85" evidence="10"/>
<comment type="similarity">
    <text evidence="10">Belongs to the adenylate cyclase family. DacA/CdaA subfamily.</text>
</comment>
<feature type="compositionally biased region" description="Polar residues" evidence="11">
    <location>
        <begin position="260"/>
        <end position="276"/>
    </location>
</feature>
<evidence type="ECO:0000256" key="10">
    <source>
        <dbReference type="HAMAP-Rule" id="MF_01499"/>
    </source>
</evidence>
<accession>A0A4R7Z8S2</accession>
<evidence type="ECO:0000313" key="13">
    <source>
        <dbReference type="EMBL" id="TDW13130.1"/>
    </source>
</evidence>
<dbReference type="InterPro" id="IPR034701">
    <property type="entry name" value="CdaA"/>
</dbReference>
<keyword evidence="6 10" id="KW-0547">Nucleotide-binding</keyword>
<keyword evidence="7 10" id="KW-0067">ATP-binding</keyword>
<organism evidence="13 14">
    <name type="scientific">Breznakia blatticola</name>
    <dbReference type="NCBI Taxonomy" id="1754012"/>
    <lineage>
        <taxon>Bacteria</taxon>
        <taxon>Bacillati</taxon>
        <taxon>Bacillota</taxon>
        <taxon>Erysipelotrichia</taxon>
        <taxon>Erysipelotrichales</taxon>
        <taxon>Erysipelotrichaceae</taxon>
        <taxon>Breznakia</taxon>
    </lineage>
</organism>
<feature type="transmembrane region" description="Helical" evidence="10">
    <location>
        <begin position="12"/>
        <end position="31"/>
    </location>
</feature>
<evidence type="ECO:0000313" key="14">
    <source>
        <dbReference type="Proteomes" id="UP000294743"/>
    </source>
</evidence>
<proteinExistence type="inferred from homology"/>
<dbReference type="Pfam" id="PF02457">
    <property type="entry name" value="DAC"/>
    <property type="match status" value="1"/>
</dbReference>
<keyword evidence="5 10" id="KW-0548">Nucleotidyltransferase</keyword>
<evidence type="ECO:0000256" key="9">
    <source>
        <dbReference type="ARBA" id="ARBA00023136"/>
    </source>
</evidence>
<feature type="transmembrane region" description="Helical" evidence="10">
    <location>
        <begin position="43"/>
        <end position="60"/>
    </location>
</feature>
<keyword evidence="3 10" id="KW-0808">Transferase</keyword>
<comment type="subunit">
    <text evidence="10">Probably a homodimer.</text>
</comment>
<dbReference type="GO" id="GO:0005524">
    <property type="term" value="F:ATP binding"/>
    <property type="evidence" value="ECO:0007669"/>
    <property type="project" value="UniProtKB-UniRule"/>
</dbReference>
<dbReference type="Gene3D" id="3.40.1700.10">
    <property type="entry name" value="DNA integrity scanning protein, DisA, N-terminal domain"/>
    <property type="match status" value="1"/>
</dbReference>